<dbReference type="STRING" id="1664069.BGLY_4126"/>
<sequence>MGKYTSEDHKKARIVQLFQDGQYLYHKGLKAYRERNLSRARKLIQRAIFLEPENTGMLSQLAVIYTEMGYYQQSNELLDFILKNINEKMTECYYFKANNYAHLGLFQEAYKAAETYLKEDPNGEFSAENAELLDLLDMGEDDSGYSEYDQDDLILKQDKAKSLLESGELQESIKILEEIIADYPEFWSAYNNLALAYFYAGDIQKAKTTIYDILEKSHGNLHALCNLLIFYHYERKDEKVRTLSQQLSNIYPMLLEQRYKLGATLSLVGRYDLGFKWLKSLYRMGFEGDETFYYWLACSAYFTGRTQFAQTVWKKMQEEHPSAGRMEPWKERIEKVPVQRPIEERLAAYYLSGRKGEKELLKAVLDSKMAKTSFEDQFVRLVLYGENGTAVTSKDARLAYRTAKAIEEADRSAIEQEAMCFWIFHVIQQIRASGLQLKNAGGLAAAIYFIWKTEHQERLTKAETAKLFRISPGTLSKYERTLKEHL</sequence>
<protein>
    <submittedName>
        <fullName evidence="4">Tetratricopeptide repeat protein</fullName>
    </submittedName>
</protein>
<dbReference type="Proteomes" id="UP000036168">
    <property type="component" value="Unassembled WGS sequence"/>
</dbReference>
<dbReference type="PATRIC" id="fig|1664069.3.peg.1827"/>
<reference evidence="3 5" key="1">
    <citation type="journal article" date="2015" name="Int. J. Syst. Evol. Microbiol.">
        <title>Bacillus glycinifermentans sp. nov., isolated from fermented soybean paste.</title>
        <authorList>
            <person name="Kim S.J."/>
            <person name="Dunlap C.A."/>
            <person name="Kwon S.W."/>
            <person name="Rooney A.P."/>
        </authorList>
    </citation>
    <scope>NUCLEOTIDE SEQUENCE [LARGE SCALE GENOMIC DNA]</scope>
    <source>
        <strain evidence="3 5">GO-13</strain>
    </source>
</reference>
<dbReference type="InterPro" id="IPR051012">
    <property type="entry name" value="CellSynth/LPSAsmb/PSIAsmb"/>
</dbReference>
<evidence type="ECO:0000256" key="2">
    <source>
        <dbReference type="ARBA" id="ARBA00022803"/>
    </source>
</evidence>
<accession>A0A0J6EED9</accession>
<dbReference type="InterPro" id="IPR011990">
    <property type="entry name" value="TPR-like_helical_dom_sf"/>
</dbReference>
<accession>A0A0J6F055</accession>
<gene>
    <name evidence="3" type="ORF">AB447_207670</name>
    <name evidence="4" type="ORF">P8828_04675</name>
</gene>
<dbReference type="Pfam" id="PF13432">
    <property type="entry name" value="TPR_16"/>
    <property type="match status" value="1"/>
</dbReference>
<organism evidence="3 5">
    <name type="scientific">Bacillus glycinifermentans</name>
    <dbReference type="NCBI Taxonomy" id="1664069"/>
    <lineage>
        <taxon>Bacteria</taxon>
        <taxon>Bacillati</taxon>
        <taxon>Bacillota</taxon>
        <taxon>Bacilli</taxon>
        <taxon>Bacillales</taxon>
        <taxon>Bacillaceae</taxon>
        <taxon>Bacillus</taxon>
    </lineage>
</organism>
<keyword evidence="6" id="KW-1185">Reference proteome</keyword>
<evidence type="ECO:0000313" key="5">
    <source>
        <dbReference type="Proteomes" id="UP000036168"/>
    </source>
</evidence>
<evidence type="ECO:0000313" key="4">
    <source>
        <dbReference type="EMBL" id="MEC0484152.1"/>
    </source>
</evidence>
<dbReference type="PANTHER" id="PTHR45586">
    <property type="entry name" value="TPR REPEAT-CONTAINING PROTEIN PA4667"/>
    <property type="match status" value="1"/>
</dbReference>
<dbReference type="PANTHER" id="PTHR45586:SF1">
    <property type="entry name" value="LIPOPOLYSACCHARIDE ASSEMBLY PROTEIN B"/>
    <property type="match status" value="1"/>
</dbReference>
<evidence type="ECO:0000313" key="6">
    <source>
        <dbReference type="Proteomes" id="UP001341297"/>
    </source>
</evidence>
<dbReference type="RefSeq" id="WP_048354982.1">
    <property type="nucleotide sequence ID" value="NZ_CP023481.1"/>
</dbReference>
<evidence type="ECO:0000256" key="1">
    <source>
        <dbReference type="ARBA" id="ARBA00022737"/>
    </source>
</evidence>
<name>A0A0J6F055_9BACI</name>
<dbReference type="SMART" id="SM00028">
    <property type="entry name" value="TPR"/>
    <property type="match status" value="3"/>
</dbReference>
<evidence type="ECO:0000313" key="3">
    <source>
        <dbReference type="EMBL" id="KRT90448.1"/>
    </source>
</evidence>
<dbReference type="EMBL" id="LECW02000045">
    <property type="protein sequence ID" value="KRT90448.1"/>
    <property type="molecule type" value="Genomic_DNA"/>
</dbReference>
<reference evidence="4 6" key="3">
    <citation type="submission" date="2023-03" db="EMBL/GenBank/DDBJ databases">
        <title>Agriculturally important microbes genome sequencing.</title>
        <authorList>
            <person name="Dunlap C."/>
        </authorList>
    </citation>
    <scope>NUCLEOTIDE SEQUENCE [LARGE SCALE GENOMIC DNA]</scope>
    <source>
        <strain evidence="4 6">CBP-3203</strain>
    </source>
</reference>
<keyword evidence="2" id="KW-0802">TPR repeat</keyword>
<keyword evidence="1" id="KW-0677">Repeat</keyword>
<dbReference type="InterPro" id="IPR019734">
    <property type="entry name" value="TPR_rpt"/>
</dbReference>
<comment type="caution">
    <text evidence="3">The sequence shown here is derived from an EMBL/GenBank/DDBJ whole genome shotgun (WGS) entry which is preliminary data.</text>
</comment>
<dbReference type="OrthoDB" id="600613at2"/>
<dbReference type="EMBL" id="JARRTL010000006">
    <property type="protein sequence ID" value="MEC0484152.1"/>
    <property type="molecule type" value="Genomic_DNA"/>
</dbReference>
<dbReference type="AlphaFoldDB" id="A0A0J6F055"/>
<proteinExistence type="predicted"/>
<dbReference type="Gene3D" id="1.25.40.10">
    <property type="entry name" value="Tetratricopeptide repeat domain"/>
    <property type="match status" value="2"/>
</dbReference>
<reference evidence="3" key="2">
    <citation type="submission" date="2015-10" db="EMBL/GenBank/DDBJ databases">
        <authorList>
            <person name="Gilbert D.G."/>
        </authorList>
    </citation>
    <scope>NUCLEOTIDE SEQUENCE</scope>
    <source>
        <strain evidence="3">GO-13</strain>
    </source>
</reference>
<dbReference type="SUPFAM" id="SSF48452">
    <property type="entry name" value="TPR-like"/>
    <property type="match status" value="1"/>
</dbReference>
<dbReference type="Proteomes" id="UP001341297">
    <property type="component" value="Unassembled WGS sequence"/>
</dbReference>